<proteinExistence type="inferred from homology"/>
<dbReference type="PANTHER" id="PTHR35561:SF1">
    <property type="entry name" value="RNA 2',3'-CYCLIC PHOSPHODIESTERASE"/>
    <property type="match status" value="1"/>
</dbReference>
<evidence type="ECO:0000256" key="2">
    <source>
        <dbReference type="HAMAP-Rule" id="MF_01940"/>
    </source>
</evidence>
<dbReference type="EC" id="3.1.4.58" evidence="2"/>
<dbReference type="Proteomes" id="UP000053577">
    <property type="component" value="Unassembled WGS sequence"/>
</dbReference>
<sequence length="193" mass="20999">MTEGLIRTFIAVELPPELKTRLAGLRNALPIPSQAVKWVNPESMHLTIKFLGDTPLSQIPNIIKGLEKAAQVCPAFTLSTNRIGAFPSLSSPKVIWLGLEGEIEKLNTLFAEVEKNISGLGFPAEKRDFAPHLTLGRLKENADKSNVKAACESLKTAPPFPQTSFRALNICLFKSQLLPAGPVYARLAQISLA</sequence>
<comment type="caution">
    <text evidence="4">The sequence shown here is derived from an EMBL/GenBank/DDBJ whole genome shotgun (WGS) entry which is preliminary data.</text>
</comment>
<dbReference type="PANTHER" id="PTHR35561">
    <property type="entry name" value="RNA 2',3'-CYCLIC PHOSPHODIESTERASE"/>
    <property type="match status" value="1"/>
</dbReference>
<feature type="active site" description="Proton acceptor" evidence="2">
    <location>
        <position position="132"/>
    </location>
</feature>
<feature type="short sequence motif" description="HXTX 2" evidence="2">
    <location>
        <begin position="132"/>
        <end position="135"/>
    </location>
</feature>
<protein>
    <recommendedName>
        <fullName evidence="2">RNA 2',3'-cyclic phosphodiesterase</fullName>
        <shortName evidence="2">RNA 2',3'-CPDase</shortName>
        <ecNumber evidence="2">3.1.4.58</ecNumber>
    </recommendedName>
</protein>
<evidence type="ECO:0000259" key="3">
    <source>
        <dbReference type="Pfam" id="PF02834"/>
    </source>
</evidence>
<dbReference type="AlphaFoldDB" id="A0A0V8M2A6"/>
<feature type="active site" description="Proton donor" evidence="2">
    <location>
        <position position="45"/>
    </location>
</feature>
<dbReference type="GO" id="GO:0008664">
    <property type="term" value="F:RNA 2',3'-cyclic 3'-phosphodiesterase activity"/>
    <property type="evidence" value="ECO:0007669"/>
    <property type="project" value="UniProtKB-EC"/>
</dbReference>
<accession>A0A0V8M2A6</accession>
<evidence type="ECO:0000256" key="1">
    <source>
        <dbReference type="ARBA" id="ARBA00022801"/>
    </source>
</evidence>
<evidence type="ECO:0000313" key="4">
    <source>
        <dbReference type="EMBL" id="KSV17911.1"/>
    </source>
</evidence>
<feature type="domain" description="Phosphoesterase HXTX" evidence="3">
    <location>
        <begin position="102"/>
        <end position="184"/>
    </location>
</feature>
<gene>
    <name evidence="4" type="ORF">DA01_04490</name>
</gene>
<dbReference type="InterPro" id="IPR004175">
    <property type="entry name" value="RNA_CPDase"/>
</dbReference>
<comment type="catalytic activity">
    <reaction evidence="2">
        <text>a 3'-end 2',3'-cyclophospho-ribonucleotide-RNA + H2O = a 3'-end 2'-phospho-ribonucleotide-RNA + H(+)</text>
        <dbReference type="Rhea" id="RHEA:11828"/>
        <dbReference type="Rhea" id="RHEA-COMP:10464"/>
        <dbReference type="Rhea" id="RHEA-COMP:17353"/>
        <dbReference type="ChEBI" id="CHEBI:15377"/>
        <dbReference type="ChEBI" id="CHEBI:15378"/>
        <dbReference type="ChEBI" id="CHEBI:83064"/>
        <dbReference type="ChEBI" id="CHEBI:173113"/>
        <dbReference type="EC" id="3.1.4.58"/>
    </reaction>
</comment>
<dbReference type="HAMAP" id="MF_01940">
    <property type="entry name" value="RNA_CPDase"/>
    <property type="match status" value="1"/>
</dbReference>
<dbReference type="GO" id="GO:0004113">
    <property type="term" value="F:2',3'-cyclic-nucleotide 3'-phosphodiesterase activity"/>
    <property type="evidence" value="ECO:0007669"/>
    <property type="project" value="InterPro"/>
</dbReference>
<dbReference type="InterPro" id="IPR009097">
    <property type="entry name" value="Cyclic_Pdiesterase"/>
</dbReference>
<organism evidence="4 5">
    <name type="scientific">Dehalococcoides mccartyi</name>
    <dbReference type="NCBI Taxonomy" id="61435"/>
    <lineage>
        <taxon>Bacteria</taxon>
        <taxon>Bacillati</taxon>
        <taxon>Chloroflexota</taxon>
        <taxon>Dehalococcoidia</taxon>
        <taxon>Dehalococcoidales</taxon>
        <taxon>Dehalococcoidaceae</taxon>
        <taxon>Dehalococcoides</taxon>
    </lineage>
</organism>
<dbReference type="EMBL" id="JGYD01000018">
    <property type="protein sequence ID" value="KSV17911.1"/>
    <property type="molecule type" value="Genomic_DNA"/>
</dbReference>
<comment type="similarity">
    <text evidence="2">Belongs to the 2H phosphoesterase superfamily. ThpR family.</text>
</comment>
<keyword evidence="1 2" id="KW-0378">Hydrolase</keyword>
<reference evidence="4 5" key="1">
    <citation type="journal article" date="2015" name="Sci. Rep.">
        <title>A comparative genomics and reductive dehalogenase gene transcription study of two chloroethene-respiring bacteria, Dehalococcoides mccartyi strains MB and 11a.</title>
        <authorList>
            <person name="Low A."/>
            <person name="Shen Z."/>
            <person name="Cheng D."/>
            <person name="Rogers M.J."/>
            <person name="Lee P.K."/>
            <person name="He J."/>
        </authorList>
    </citation>
    <scope>NUCLEOTIDE SEQUENCE [LARGE SCALE GENOMIC DNA]</scope>
    <source>
        <strain evidence="4 5">MB</strain>
    </source>
</reference>
<dbReference type="NCBIfam" id="TIGR02258">
    <property type="entry name" value="2_5_ligase"/>
    <property type="match status" value="1"/>
</dbReference>
<evidence type="ECO:0000313" key="5">
    <source>
        <dbReference type="Proteomes" id="UP000053577"/>
    </source>
</evidence>
<name>A0A0V8M2A6_9CHLR</name>
<feature type="short sequence motif" description="HXTX 1" evidence="2">
    <location>
        <begin position="45"/>
        <end position="48"/>
    </location>
</feature>
<dbReference type="Gene3D" id="3.90.1140.10">
    <property type="entry name" value="Cyclic phosphodiesterase"/>
    <property type="match status" value="1"/>
</dbReference>
<dbReference type="Pfam" id="PF02834">
    <property type="entry name" value="LigT_PEase"/>
    <property type="match status" value="2"/>
</dbReference>
<dbReference type="RefSeq" id="WP_058292446.1">
    <property type="nucleotide sequence ID" value="NZ_JGYD01000018.1"/>
</dbReference>
<dbReference type="InterPro" id="IPR014051">
    <property type="entry name" value="Phosphoesterase_HXTX"/>
</dbReference>
<dbReference type="SUPFAM" id="SSF55144">
    <property type="entry name" value="LigT-like"/>
    <property type="match status" value="1"/>
</dbReference>
<feature type="domain" description="Phosphoesterase HXTX" evidence="3">
    <location>
        <begin position="12"/>
        <end position="96"/>
    </location>
</feature>
<keyword evidence="4" id="KW-0436">Ligase</keyword>
<comment type="function">
    <text evidence="2">Hydrolyzes RNA 2',3'-cyclic phosphodiester to an RNA 2'-phosphomonoester.</text>
</comment>
<dbReference type="OrthoDB" id="9789350at2"/>
<dbReference type="PATRIC" id="fig|61435.5.peg.889"/>
<dbReference type="GO" id="GO:0016874">
    <property type="term" value="F:ligase activity"/>
    <property type="evidence" value="ECO:0007669"/>
    <property type="project" value="UniProtKB-KW"/>
</dbReference>